<sequence>MSYQVGDNAEPHQSYTKTGARLFIVDRAAATEMVSGLHEVVLYRPHEVRTRCDRRTRQSDASRRLPFIRRLSQIVRWPRLSGQNCLSL</sequence>
<evidence type="ECO:0000313" key="1">
    <source>
        <dbReference type="EMBL" id="MDN4572700.1"/>
    </source>
</evidence>
<keyword evidence="3" id="KW-1185">Reference proteome</keyword>
<gene>
    <name evidence="1" type="ORF">DBA34_05445</name>
    <name evidence="2" type="ORF">DBB29_01485</name>
</gene>
<dbReference type="EMBL" id="QAID01000025">
    <property type="protein sequence ID" value="MDN4576798.1"/>
    <property type="molecule type" value="Genomic_DNA"/>
</dbReference>
<dbReference type="Proteomes" id="UP001172791">
    <property type="component" value="Unassembled WGS sequence"/>
</dbReference>
<name>A0AAW7MJ99_9BURK</name>
<evidence type="ECO:0000313" key="2">
    <source>
        <dbReference type="EMBL" id="MDN4576798.1"/>
    </source>
</evidence>
<comment type="caution">
    <text evidence="1">The sequence shown here is derived from an EMBL/GenBank/DDBJ whole genome shotgun (WGS) entry which is preliminary data.</text>
</comment>
<evidence type="ECO:0000313" key="4">
    <source>
        <dbReference type="Proteomes" id="UP001172791"/>
    </source>
</evidence>
<proteinExistence type="predicted"/>
<protein>
    <submittedName>
        <fullName evidence="1">Uncharacterized protein</fullName>
    </submittedName>
</protein>
<dbReference type="AlphaFoldDB" id="A0AAW7MJ99"/>
<evidence type="ECO:0000313" key="3">
    <source>
        <dbReference type="Proteomes" id="UP001172788"/>
    </source>
</evidence>
<dbReference type="EMBL" id="QAIC01000030">
    <property type="protein sequence ID" value="MDN4572700.1"/>
    <property type="molecule type" value="Genomic_DNA"/>
</dbReference>
<reference evidence="1" key="1">
    <citation type="submission" date="2018-04" db="EMBL/GenBank/DDBJ databases">
        <authorList>
            <person name="Jy Z."/>
        </authorList>
    </citation>
    <scope>NUCLEOTIDE SEQUENCE</scope>
    <source>
        <strain evidence="2">AS13</strain>
        <strain evidence="1">LA18</strain>
    </source>
</reference>
<dbReference type="Proteomes" id="UP001172788">
    <property type="component" value="Unassembled WGS sequence"/>
</dbReference>
<accession>A0AAW7MJ99</accession>
<organism evidence="1 4">
    <name type="scientific">Pandoraea cepalis</name>
    <dbReference type="NCBI Taxonomy" id="2508294"/>
    <lineage>
        <taxon>Bacteria</taxon>
        <taxon>Pseudomonadati</taxon>
        <taxon>Pseudomonadota</taxon>
        <taxon>Betaproteobacteria</taxon>
        <taxon>Burkholderiales</taxon>
        <taxon>Burkholderiaceae</taxon>
        <taxon>Pandoraea</taxon>
    </lineage>
</organism>